<dbReference type="PANTHER" id="PTHR31623">
    <property type="entry name" value="F21J9.9"/>
    <property type="match status" value="1"/>
</dbReference>
<dbReference type="PANTHER" id="PTHR31623:SF36">
    <property type="entry name" value="STEMMADENINE O-ACETYLTRANSFERASE-LIKE"/>
    <property type="match status" value="1"/>
</dbReference>
<dbReference type="GO" id="GO:0016746">
    <property type="term" value="F:acyltransferase activity"/>
    <property type="evidence" value="ECO:0007669"/>
    <property type="project" value="UniProtKB-KW"/>
</dbReference>
<reference evidence="4" key="1">
    <citation type="submission" date="2019-09" db="EMBL/GenBank/DDBJ databases">
        <title>Draft genome information of white flower Hibiscus syriacus.</title>
        <authorList>
            <person name="Kim Y.-M."/>
        </authorList>
    </citation>
    <scope>NUCLEOTIDE SEQUENCE [LARGE SCALE GENOMIC DNA]</scope>
    <source>
        <strain evidence="4">YM2019G1</strain>
    </source>
</reference>
<protein>
    <submittedName>
        <fullName evidence="4">Uncharacterized protein</fullName>
    </submittedName>
</protein>
<dbReference type="AlphaFoldDB" id="A0A6A2X4H3"/>
<evidence type="ECO:0000256" key="2">
    <source>
        <dbReference type="ARBA" id="ARBA00022679"/>
    </source>
</evidence>
<name>A0A6A2X4H3_HIBSY</name>
<keyword evidence="2" id="KW-0808">Transferase</keyword>
<evidence type="ECO:0000256" key="3">
    <source>
        <dbReference type="ARBA" id="ARBA00023315"/>
    </source>
</evidence>
<evidence type="ECO:0000313" key="5">
    <source>
        <dbReference type="Proteomes" id="UP000436088"/>
    </source>
</evidence>
<organism evidence="4 5">
    <name type="scientific">Hibiscus syriacus</name>
    <name type="common">Rose of Sharon</name>
    <dbReference type="NCBI Taxonomy" id="106335"/>
    <lineage>
        <taxon>Eukaryota</taxon>
        <taxon>Viridiplantae</taxon>
        <taxon>Streptophyta</taxon>
        <taxon>Embryophyta</taxon>
        <taxon>Tracheophyta</taxon>
        <taxon>Spermatophyta</taxon>
        <taxon>Magnoliopsida</taxon>
        <taxon>eudicotyledons</taxon>
        <taxon>Gunneridae</taxon>
        <taxon>Pentapetalae</taxon>
        <taxon>rosids</taxon>
        <taxon>malvids</taxon>
        <taxon>Malvales</taxon>
        <taxon>Malvaceae</taxon>
        <taxon>Malvoideae</taxon>
        <taxon>Hibiscus</taxon>
    </lineage>
</organism>
<comment type="similarity">
    <text evidence="1">Belongs to the plant acyltransferase family.</text>
</comment>
<dbReference type="Pfam" id="PF02458">
    <property type="entry name" value="Transferase"/>
    <property type="match status" value="1"/>
</dbReference>
<comment type="caution">
    <text evidence="4">The sequence shown here is derived from an EMBL/GenBank/DDBJ whole genome shotgun (WGS) entry which is preliminary data.</text>
</comment>
<dbReference type="EMBL" id="VEPZ02001516">
    <property type="protein sequence ID" value="KAE8669993.1"/>
    <property type="molecule type" value="Genomic_DNA"/>
</dbReference>
<accession>A0A6A2X4H3</accession>
<evidence type="ECO:0000313" key="4">
    <source>
        <dbReference type="EMBL" id="KAE8669993.1"/>
    </source>
</evidence>
<dbReference type="Proteomes" id="UP000436088">
    <property type="component" value="Unassembled WGS sequence"/>
</dbReference>
<keyword evidence="3" id="KW-0012">Acyltransferase</keyword>
<dbReference type="InterPro" id="IPR023213">
    <property type="entry name" value="CAT-like_dom_sf"/>
</dbReference>
<proteinExistence type="inferred from homology"/>
<keyword evidence="5" id="KW-1185">Reference proteome</keyword>
<evidence type="ECO:0000256" key="1">
    <source>
        <dbReference type="ARBA" id="ARBA00009861"/>
    </source>
</evidence>
<gene>
    <name evidence="4" type="ORF">F3Y22_tig00112206pilonHSYRG00088</name>
</gene>
<sequence length="116" mass="12859">MPYVEARDDARLSDFMASAEIELLNWLLTCQCFCSVPTSTSPQVAIQVTVFGFGGIAIALCDSHKLVEATTASAFIKTWAAFKRGFDSELRNLDMLDAALRLFSPCMFNHLTMNIK</sequence>
<dbReference type="Gene3D" id="3.30.559.10">
    <property type="entry name" value="Chloramphenicol acetyltransferase-like domain"/>
    <property type="match status" value="1"/>
</dbReference>